<dbReference type="InterPro" id="IPR002347">
    <property type="entry name" value="SDR_fam"/>
</dbReference>
<evidence type="ECO:0000256" key="2">
    <source>
        <dbReference type="ARBA" id="ARBA00023002"/>
    </source>
</evidence>
<reference evidence="3 4" key="1">
    <citation type="submission" date="2022-08" db="EMBL/GenBank/DDBJ databases">
        <title>novel species in genus Aeromicrobium.</title>
        <authorList>
            <person name="Ye L."/>
        </authorList>
    </citation>
    <scope>NUCLEOTIDE SEQUENCE [LARGE SCALE GENOMIC DNA]</scope>
    <source>
        <strain evidence="4">zg-Y1379</strain>
    </source>
</reference>
<dbReference type="PRINTS" id="PR00081">
    <property type="entry name" value="GDHRDH"/>
</dbReference>
<protein>
    <submittedName>
        <fullName evidence="3">SDR family oxidoreductase</fullName>
    </submittedName>
</protein>
<dbReference type="Proteomes" id="UP001316184">
    <property type="component" value="Chromosome"/>
</dbReference>
<name>A0ABY5M4C0_9ACTN</name>
<sequence length="245" mass="24771">MTILVTGGSSGIGRAVAEHWGGRLGHDVVINYHANDSAAREAVESVEALGGRAHLVKADVGTQAGVDALVAAVRDATESLDLFVHCAGLAVTGSALDIDPARLAQAIAVNATSLVPLTQGLLPVLKPGSSLVYISSRGAKSYVPSYVALGPSKALGEALIRYLAVELAPHGVRANTVAAGALDTPAFRTMFGERAQDRLDAAAKANPSGRGLGMADVVAAVEMVSSPGAAMVQGQTLMVDGGISL</sequence>
<dbReference type="InterPro" id="IPR036291">
    <property type="entry name" value="NAD(P)-bd_dom_sf"/>
</dbReference>
<evidence type="ECO:0000313" key="4">
    <source>
        <dbReference type="Proteomes" id="UP001316184"/>
    </source>
</evidence>
<keyword evidence="2" id="KW-0560">Oxidoreductase</keyword>
<dbReference type="SUPFAM" id="SSF51735">
    <property type="entry name" value="NAD(P)-binding Rossmann-fold domains"/>
    <property type="match status" value="1"/>
</dbReference>
<dbReference type="RefSeq" id="WP_232401224.1">
    <property type="nucleotide sequence ID" value="NZ_CP102173.1"/>
</dbReference>
<evidence type="ECO:0000256" key="1">
    <source>
        <dbReference type="ARBA" id="ARBA00006484"/>
    </source>
</evidence>
<dbReference type="PANTHER" id="PTHR43639:SF1">
    <property type="entry name" value="SHORT-CHAIN DEHYDROGENASE_REDUCTASE FAMILY PROTEIN"/>
    <property type="match status" value="1"/>
</dbReference>
<dbReference type="PANTHER" id="PTHR43639">
    <property type="entry name" value="OXIDOREDUCTASE, SHORT-CHAIN DEHYDROGENASE/REDUCTASE FAMILY (AFU_ORTHOLOGUE AFUA_5G02870)"/>
    <property type="match status" value="1"/>
</dbReference>
<dbReference type="EMBL" id="CP102173">
    <property type="protein sequence ID" value="UUP13020.1"/>
    <property type="molecule type" value="Genomic_DNA"/>
</dbReference>
<evidence type="ECO:0000313" key="3">
    <source>
        <dbReference type="EMBL" id="UUP13020.1"/>
    </source>
</evidence>
<accession>A0ABY5M4C0</accession>
<comment type="similarity">
    <text evidence="1">Belongs to the short-chain dehydrogenases/reductases (SDR) family.</text>
</comment>
<keyword evidence="4" id="KW-1185">Reference proteome</keyword>
<dbReference type="Gene3D" id="3.40.50.720">
    <property type="entry name" value="NAD(P)-binding Rossmann-like Domain"/>
    <property type="match status" value="1"/>
</dbReference>
<proteinExistence type="inferred from homology"/>
<gene>
    <name evidence="3" type="ORF">NQV15_14330</name>
</gene>
<organism evidence="3 4">
    <name type="scientific">Aeromicrobium wangtongii</name>
    <dbReference type="NCBI Taxonomy" id="2969247"/>
    <lineage>
        <taxon>Bacteria</taxon>
        <taxon>Bacillati</taxon>
        <taxon>Actinomycetota</taxon>
        <taxon>Actinomycetes</taxon>
        <taxon>Propionibacteriales</taxon>
        <taxon>Nocardioidaceae</taxon>
        <taxon>Aeromicrobium</taxon>
    </lineage>
</organism>
<dbReference type="Pfam" id="PF13561">
    <property type="entry name" value="adh_short_C2"/>
    <property type="match status" value="1"/>
</dbReference>